<comment type="caution">
    <text evidence="2">The sequence shown here is derived from an EMBL/GenBank/DDBJ whole genome shotgun (WGS) entry which is preliminary data.</text>
</comment>
<proteinExistence type="predicted"/>
<organism evidence="2 3">
    <name type="scientific">Haloarcula saliterrae</name>
    <dbReference type="NCBI Taxonomy" id="2950534"/>
    <lineage>
        <taxon>Archaea</taxon>
        <taxon>Methanobacteriati</taxon>
        <taxon>Methanobacteriota</taxon>
        <taxon>Stenosarchaea group</taxon>
        <taxon>Halobacteria</taxon>
        <taxon>Halobacteriales</taxon>
        <taxon>Haloarculaceae</taxon>
        <taxon>Haloarcula</taxon>
    </lineage>
</organism>
<feature type="region of interest" description="Disordered" evidence="1">
    <location>
        <begin position="16"/>
        <end position="57"/>
    </location>
</feature>
<evidence type="ECO:0000256" key="1">
    <source>
        <dbReference type="SAM" id="MobiDB-lite"/>
    </source>
</evidence>
<dbReference type="Proteomes" id="UP001259659">
    <property type="component" value="Unassembled WGS sequence"/>
</dbReference>
<evidence type="ECO:0000313" key="2">
    <source>
        <dbReference type="EMBL" id="MDS0259090.1"/>
    </source>
</evidence>
<dbReference type="EMBL" id="JAMQON010000001">
    <property type="protein sequence ID" value="MDS0259090.1"/>
    <property type="molecule type" value="Genomic_DNA"/>
</dbReference>
<accession>A0ABU2FB67</accession>
<dbReference type="PROSITE" id="PS51257">
    <property type="entry name" value="PROKAR_LIPOPROTEIN"/>
    <property type="match status" value="1"/>
</dbReference>
<protein>
    <recommendedName>
        <fullName evidence="4">Cell surface protein</fullName>
    </recommendedName>
</protein>
<feature type="region of interest" description="Disordered" evidence="1">
    <location>
        <begin position="235"/>
        <end position="275"/>
    </location>
</feature>
<dbReference type="RefSeq" id="WP_310918679.1">
    <property type="nucleotide sequence ID" value="NZ_JAMQON010000001.1"/>
</dbReference>
<evidence type="ECO:0008006" key="4">
    <source>
        <dbReference type="Google" id="ProtNLM"/>
    </source>
</evidence>
<sequence>MHRRRLLALVGSVAVGSGCTGTETDSPSGETVTPMPVPDPTDGPPDREGPDQPDQSVSITVRSAAVQPGVVTANTPDSISVVDDAGQYLVLSVAGDALDRSAVEFRFSGASYPPEVFGGRGLYRESGADDDDAGLLVFGLPETGDATDAELAWADGSWSPPERVVDRLGAPSPPMRVSFDGPETAGEDDPRLTVAVTNEGNAPGWFVLALNRQGPLSASAPVARIAGELTAGATTTRTLDAVPPEDGRATRYRLDGPGQENDLTHEIAPAESDEG</sequence>
<name>A0ABU2FB67_9EURY</name>
<feature type="compositionally biased region" description="Polar residues" evidence="1">
    <location>
        <begin position="20"/>
        <end position="30"/>
    </location>
</feature>
<gene>
    <name evidence="2" type="ORF">NDI56_06760</name>
</gene>
<feature type="compositionally biased region" description="Basic and acidic residues" evidence="1">
    <location>
        <begin position="245"/>
        <end position="254"/>
    </location>
</feature>
<evidence type="ECO:0000313" key="3">
    <source>
        <dbReference type="Proteomes" id="UP001259659"/>
    </source>
</evidence>
<reference evidence="2 3" key="1">
    <citation type="submission" date="2022-06" db="EMBL/GenBank/DDBJ databases">
        <title>Haloarcula sp. a new haloarchaeum isolate from saline soil.</title>
        <authorList>
            <person name="Strakova D."/>
            <person name="Galisteo C."/>
            <person name="Sanchez-Porro C."/>
            <person name="Ventosa A."/>
        </authorList>
    </citation>
    <scope>NUCLEOTIDE SEQUENCE [LARGE SCALE GENOMIC DNA]</scope>
    <source>
        <strain evidence="2 3">S1CR25-12</strain>
    </source>
</reference>
<keyword evidence="3" id="KW-1185">Reference proteome</keyword>